<accession>A0A3A1PAH2</accession>
<dbReference type="SUPFAM" id="SSF102400">
    <property type="entry name" value="DNA polymerase III chi subunit"/>
    <property type="match status" value="1"/>
</dbReference>
<dbReference type="InterPro" id="IPR007459">
    <property type="entry name" value="DNA_pol3_chi"/>
</dbReference>
<comment type="caution">
    <text evidence="1">The sequence shown here is derived from an EMBL/GenBank/DDBJ whole genome shotgun (WGS) entry which is preliminary data.</text>
</comment>
<evidence type="ECO:0000313" key="2">
    <source>
        <dbReference type="Proteomes" id="UP000265366"/>
    </source>
</evidence>
<evidence type="ECO:0000313" key="1">
    <source>
        <dbReference type="EMBL" id="RIV90496.1"/>
    </source>
</evidence>
<dbReference type="AlphaFoldDB" id="A0A3A1PAH2"/>
<dbReference type="GO" id="GO:0006260">
    <property type="term" value="P:DNA replication"/>
    <property type="evidence" value="ECO:0007669"/>
    <property type="project" value="InterPro"/>
</dbReference>
<dbReference type="GO" id="GO:0003677">
    <property type="term" value="F:DNA binding"/>
    <property type="evidence" value="ECO:0007669"/>
    <property type="project" value="InterPro"/>
</dbReference>
<dbReference type="OrthoDB" id="9795973at2"/>
<keyword evidence="2" id="KW-1185">Reference proteome</keyword>
<name>A0A3A1PAH2_9SPHN</name>
<dbReference type="InterPro" id="IPR036768">
    <property type="entry name" value="PolIII_chi_sf"/>
</dbReference>
<protein>
    <submittedName>
        <fullName evidence="1">DNA polymerase III subunit chi</fullName>
    </submittedName>
</protein>
<reference evidence="1 2" key="1">
    <citation type="submission" date="2018-08" db="EMBL/GenBank/DDBJ databases">
        <title>Erythrobacter zhengii sp.nov., a bacterium isolated from deep-sea sediment.</title>
        <authorList>
            <person name="Fang C."/>
            <person name="Wu Y.-H."/>
            <person name="Sun C."/>
            <person name="Wang H."/>
            <person name="Cheng H."/>
            <person name="Meng F.-X."/>
            <person name="Wang C.-S."/>
            <person name="Xu X.-W."/>
        </authorList>
    </citation>
    <scope>NUCLEOTIDE SEQUENCE [LARGE SCALE GENOMIC DNA]</scope>
    <source>
        <strain evidence="1 2">CCTCC AB 2015396</strain>
    </source>
</reference>
<dbReference type="EMBL" id="QXFM01000038">
    <property type="protein sequence ID" value="RIV90496.1"/>
    <property type="molecule type" value="Genomic_DNA"/>
</dbReference>
<dbReference type="Proteomes" id="UP000265366">
    <property type="component" value="Unassembled WGS sequence"/>
</dbReference>
<dbReference type="GO" id="GO:0003887">
    <property type="term" value="F:DNA-directed DNA polymerase activity"/>
    <property type="evidence" value="ECO:0007669"/>
    <property type="project" value="InterPro"/>
</dbReference>
<dbReference type="RefSeq" id="WP_119591909.1">
    <property type="nucleotide sequence ID" value="NZ_QXFM01000038.1"/>
</dbReference>
<sequence>MRVDFYLLETASAEQATAQLARATLGAGERLLVVGAGEDMDRALWEEFPQDFLAHGRADAPHAERQPILLAPDCAAANGARYVLLADGQWREEALGFARAFLLFDDSRRAGARDTWRKLGDQAGVERNFWRQESGRWIKQA</sequence>
<dbReference type="Gene3D" id="3.40.50.10110">
    <property type="entry name" value="DNA polymerase III subunit chi"/>
    <property type="match status" value="1"/>
</dbReference>
<dbReference type="Pfam" id="PF04364">
    <property type="entry name" value="DNA_pol3_chi"/>
    <property type="match status" value="1"/>
</dbReference>
<proteinExistence type="predicted"/>
<gene>
    <name evidence="1" type="ORF">D2V17_04385</name>
</gene>
<organism evidence="1 2">
    <name type="scientific">Aurantiacibacter xanthus</name>
    <dbReference type="NCBI Taxonomy" id="1784712"/>
    <lineage>
        <taxon>Bacteria</taxon>
        <taxon>Pseudomonadati</taxon>
        <taxon>Pseudomonadota</taxon>
        <taxon>Alphaproteobacteria</taxon>
        <taxon>Sphingomonadales</taxon>
        <taxon>Erythrobacteraceae</taxon>
        <taxon>Aurantiacibacter</taxon>
    </lineage>
</organism>